<sequence>MCQMKERCVAVMERNKSLFLGRKIIFCVTLSALIISIETFFHQSIGTNILKPDKISNYIIAQKKPNSVFLSLVESSSDLLYVYCEIEVKNAPFIWEKDIQSWFNITNHISISHKNHSLGTVKLDLENTQSLYKNRRKGYQVLGEIIERHDLNRLRRWNGLSEYGIYSGRKATFNDVIMFSNGWIIHKTKQLAVRNGGCLSENKLQMHNVTVTRYKRVVSIAVFWGEGAWHFPMEALVGLAYVTDTEQWSSFIHVTQKNKLVLQWLKLVGINEKRVIHGTILADYLIVPETGKCGSPSQDHIQWLYKKVNISVPFKRNTVLLIKRNKSRVMPHFAKIQRFVEKFAKEANINFLLHDDNFLPSLHDQLQRFANASIVIGPHGGGMVNLIAAPKGTCVIEFSPMEANVCYMRLSYLLGLTYVAVPLYGNNTVKENKIKEALNYCQGKTNSNF</sequence>
<dbReference type="AlphaFoldDB" id="A0A6J8D700"/>
<protein>
    <recommendedName>
        <fullName evidence="5">Glycosyltransferase 61 catalytic domain-containing protein</fullName>
    </recommendedName>
</protein>
<keyword evidence="4" id="KW-1133">Transmembrane helix</keyword>
<evidence type="ECO:0000313" key="7">
    <source>
        <dbReference type="Proteomes" id="UP000507470"/>
    </source>
</evidence>
<keyword evidence="4" id="KW-0812">Transmembrane</keyword>
<keyword evidence="4" id="KW-0472">Membrane</keyword>
<dbReference type="PANTHER" id="PTHR20961">
    <property type="entry name" value="GLYCOSYLTRANSFERASE"/>
    <property type="match status" value="1"/>
</dbReference>
<proteinExistence type="predicted"/>
<keyword evidence="7" id="KW-1185">Reference proteome</keyword>
<dbReference type="Proteomes" id="UP000507470">
    <property type="component" value="Unassembled WGS sequence"/>
</dbReference>
<dbReference type="InterPro" id="IPR049625">
    <property type="entry name" value="Glyco_transf_61_cat"/>
</dbReference>
<dbReference type="EMBL" id="CACVKT020006862">
    <property type="protein sequence ID" value="CAC5403865.1"/>
    <property type="molecule type" value="Genomic_DNA"/>
</dbReference>
<evidence type="ECO:0000256" key="3">
    <source>
        <dbReference type="ARBA" id="ARBA00023180"/>
    </source>
</evidence>
<dbReference type="InterPro" id="IPR007657">
    <property type="entry name" value="Glycosyltransferase_61"/>
</dbReference>
<dbReference type="Pfam" id="PF04577">
    <property type="entry name" value="Glyco_transf_61"/>
    <property type="match status" value="1"/>
</dbReference>
<dbReference type="OrthoDB" id="2102136at2759"/>
<keyword evidence="2" id="KW-0808">Transferase</keyword>
<keyword evidence="3" id="KW-0325">Glycoprotein</keyword>
<evidence type="ECO:0000256" key="2">
    <source>
        <dbReference type="ARBA" id="ARBA00022679"/>
    </source>
</evidence>
<accession>A0A6J8D700</accession>
<keyword evidence="1" id="KW-0328">Glycosyltransferase</keyword>
<feature type="domain" description="Glycosyltransferase 61 catalytic" evidence="5">
    <location>
        <begin position="229"/>
        <end position="396"/>
    </location>
</feature>
<evidence type="ECO:0000313" key="6">
    <source>
        <dbReference type="EMBL" id="CAC5403865.1"/>
    </source>
</evidence>
<feature type="transmembrane region" description="Helical" evidence="4">
    <location>
        <begin position="20"/>
        <end position="41"/>
    </location>
</feature>
<evidence type="ECO:0000256" key="4">
    <source>
        <dbReference type="SAM" id="Phobius"/>
    </source>
</evidence>
<name>A0A6J8D700_MYTCO</name>
<evidence type="ECO:0000256" key="1">
    <source>
        <dbReference type="ARBA" id="ARBA00022676"/>
    </source>
</evidence>
<organism evidence="6 7">
    <name type="scientific">Mytilus coruscus</name>
    <name type="common">Sea mussel</name>
    <dbReference type="NCBI Taxonomy" id="42192"/>
    <lineage>
        <taxon>Eukaryota</taxon>
        <taxon>Metazoa</taxon>
        <taxon>Spiralia</taxon>
        <taxon>Lophotrochozoa</taxon>
        <taxon>Mollusca</taxon>
        <taxon>Bivalvia</taxon>
        <taxon>Autobranchia</taxon>
        <taxon>Pteriomorphia</taxon>
        <taxon>Mytilida</taxon>
        <taxon>Mytiloidea</taxon>
        <taxon>Mytilidae</taxon>
        <taxon>Mytilinae</taxon>
        <taxon>Mytilus</taxon>
    </lineage>
</organism>
<evidence type="ECO:0000259" key="5">
    <source>
        <dbReference type="Pfam" id="PF04577"/>
    </source>
</evidence>
<gene>
    <name evidence="6" type="ORF">MCOR_37719</name>
</gene>
<dbReference type="GO" id="GO:0016757">
    <property type="term" value="F:glycosyltransferase activity"/>
    <property type="evidence" value="ECO:0007669"/>
    <property type="project" value="UniProtKB-KW"/>
</dbReference>
<reference evidence="6 7" key="1">
    <citation type="submission" date="2020-06" db="EMBL/GenBank/DDBJ databases">
        <authorList>
            <person name="Li R."/>
            <person name="Bekaert M."/>
        </authorList>
    </citation>
    <scope>NUCLEOTIDE SEQUENCE [LARGE SCALE GENOMIC DNA]</scope>
    <source>
        <strain evidence="7">wild</strain>
    </source>
</reference>